<gene>
    <name evidence="10" type="ORF">GGR24_003026</name>
</gene>
<keyword evidence="5 7" id="KW-0472">Membrane</keyword>
<dbReference type="PANTHER" id="PTHR30619">
    <property type="entry name" value="DNA INTERNALIZATION/COMPETENCE PROTEIN COMEC/REC2"/>
    <property type="match status" value="1"/>
</dbReference>
<evidence type="ECO:0000256" key="1">
    <source>
        <dbReference type="ARBA" id="ARBA00004651"/>
    </source>
</evidence>
<dbReference type="RefSeq" id="WP_183396190.1">
    <property type="nucleotide sequence ID" value="NZ_JACIDR010000005.1"/>
</dbReference>
<feature type="transmembrane region" description="Helical" evidence="7">
    <location>
        <begin position="510"/>
        <end position="529"/>
    </location>
</feature>
<evidence type="ECO:0000256" key="5">
    <source>
        <dbReference type="ARBA" id="ARBA00023136"/>
    </source>
</evidence>
<comment type="subcellular location">
    <subcellularLocation>
        <location evidence="1">Cell membrane</location>
        <topology evidence="1">Multi-pass membrane protein</topology>
    </subcellularLocation>
</comment>
<dbReference type="Pfam" id="PF03772">
    <property type="entry name" value="Competence"/>
    <property type="match status" value="1"/>
</dbReference>
<evidence type="ECO:0000259" key="9">
    <source>
        <dbReference type="Pfam" id="PF13567"/>
    </source>
</evidence>
<comment type="caution">
    <text evidence="10">The sequence shown here is derived from an EMBL/GenBank/DDBJ whole genome shotgun (WGS) entry which is preliminary data.</text>
</comment>
<proteinExistence type="predicted"/>
<feature type="domain" description="ComEC/Rec2-related protein" evidence="8">
    <location>
        <begin position="273"/>
        <end position="558"/>
    </location>
</feature>
<feature type="transmembrane region" description="Helical" evidence="7">
    <location>
        <begin position="335"/>
        <end position="353"/>
    </location>
</feature>
<evidence type="ECO:0000313" key="11">
    <source>
        <dbReference type="Proteomes" id="UP000528964"/>
    </source>
</evidence>
<dbReference type="InterPro" id="IPR052159">
    <property type="entry name" value="Competence_DNA_uptake"/>
</dbReference>
<feature type="transmembrane region" description="Helical" evidence="7">
    <location>
        <begin position="360"/>
        <end position="378"/>
    </location>
</feature>
<organism evidence="10 11">
    <name type="scientific">Hansschlegelia beijingensis</name>
    <dbReference type="NCBI Taxonomy" id="1133344"/>
    <lineage>
        <taxon>Bacteria</taxon>
        <taxon>Pseudomonadati</taxon>
        <taxon>Pseudomonadota</taxon>
        <taxon>Alphaproteobacteria</taxon>
        <taxon>Hyphomicrobiales</taxon>
        <taxon>Methylopilaceae</taxon>
        <taxon>Hansschlegelia</taxon>
    </lineage>
</organism>
<dbReference type="InterPro" id="IPR025405">
    <property type="entry name" value="DUF4131"/>
</dbReference>
<name>A0A7W6GGH2_9HYPH</name>
<dbReference type="NCBIfam" id="TIGR00360">
    <property type="entry name" value="ComEC_N-term"/>
    <property type="match status" value="1"/>
</dbReference>
<feature type="transmembrane region" description="Helical" evidence="7">
    <location>
        <begin position="297"/>
        <end position="315"/>
    </location>
</feature>
<feature type="transmembrane region" description="Helical" evidence="7">
    <location>
        <begin position="101"/>
        <end position="122"/>
    </location>
</feature>
<keyword evidence="3 7" id="KW-0812">Transmembrane</keyword>
<reference evidence="10 11" key="1">
    <citation type="submission" date="2020-08" db="EMBL/GenBank/DDBJ databases">
        <title>Genomic Encyclopedia of Type Strains, Phase IV (KMG-IV): sequencing the most valuable type-strain genomes for metagenomic binning, comparative biology and taxonomic classification.</title>
        <authorList>
            <person name="Goeker M."/>
        </authorList>
    </citation>
    <scope>NUCLEOTIDE SEQUENCE [LARGE SCALE GENOMIC DNA]</scope>
    <source>
        <strain evidence="10 11">DSM 25481</strain>
    </source>
</reference>
<dbReference type="Pfam" id="PF13567">
    <property type="entry name" value="DUF4131"/>
    <property type="match status" value="1"/>
</dbReference>
<dbReference type="Proteomes" id="UP000528964">
    <property type="component" value="Unassembled WGS sequence"/>
</dbReference>
<feature type="compositionally biased region" description="Acidic residues" evidence="6">
    <location>
        <begin position="756"/>
        <end position="772"/>
    </location>
</feature>
<keyword evidence="11" id="KW-1185">Reference proteome</keyword>
<sequence>MAEQPGRPGRGRARAAAIPELRAGEPSAAARAWRLRLSDRMLALLAEEAEAGRPALWLPVAFGCGAVIYFSASREPELWASAAPAAVGLALLWLARGKFLTLWLALAVTFGGAGFLAGKLATVRAEAPALDRPLRGEVVGRVLLVEPRARGMRRLTIEPERLTTLAADDLPARVRVTARADPPLAAGDRVSLTALWRPPEGPVRPGGYDFARVAFFEKIGATGFGAKDIRLLPAVPEGLAARAAAALERLRARLTARITSAVGGPEGAVAAALVTGVQGPIPQSVSDDLRAAGLSHILSISGLHMALVAGTLFWFARASLALSQRAALRLPVKEIGAAIALAGATFYLALSGAEVATQRSYVMIAVALIAVMLGRPALAPRNFALAGLLVAAWTPEALLGPSFQMSFAAVAGLVAWFETRRDLPPAPPPASRGAAVMRRLRRAATLAVMTTLVAGAATAPFAAYHFQRLTPYALAGNALAEPLIGLVVMPAAIGGLIFAPLGLDGFWWRLMGLGLEGVLAIAHAVASWPGAERNVVAFGPEALILFALGLAWLCLWRTPLRWGGAPILAAALALAAFPARPDVVIDASGRALAARTPDGRLALVGASPGGFAAKVWFAADGSSAPTREAARGVRCDAYGCVAPLAGGGLVALSRDARGLEEDCRRATLVVTRREAPAACAETAAVIDRKILAATGALSLTRSGKGFSGVAALEPSGSRPWTRQPAAPPPEAATRLIFAATPPLTREPEPPPVDPTDPPDETDADDAVSPDDQ</sequence>
<evidence type="ECO:0000256" key="6">
    <source>
        <dbReference type="SAM" id="MobiDB-lite"/>
    </source>
</evidence>
<dbReference type="PANTHER" id="PTHR30619:SF1">
    <property type="entry name" value="RECOMBINATION PROTEIN 2"/>
    <property type="match status" value="1"/>
</dbReference>
<evidence type="ECO:0000256" key="7">
    <source>
        <dbReference type="SAM" id="Phobius"/>
    </source>
</evidence>
<dbReference type="AlphaFoldDB" id="A0A7W6GGH2"/>
<protein>
    <submittedName>
        <fullName evidence="10">Competence protein ComEC</fullName>
    </submittedName>
</protein>
<feature type="transmembrane region" description="Helical" evidence="7">
    <location>
        <begin position="78"/>
        <end position="95"/>
    </location>
</feature>
<evidence type="ECO:0000313" key="10">
    <source>
        <dbReference type="EMBL" id="MBB3974345.1"/>
    </source>
</evidence>
<evidence type="ECO:0000256" key="2">
    <source>
        <dbReference type="ARBA" id="ARBA00022475"/>
    </source>
</evidence>
<evidence type="ECO:0000259" key="8">
    <source>
        <dbReference type="Pfam" id="PF03772"/>
    </source>
</evidence>
<keyword evidence="4 7" id="KW-1133">Transmembrane helix</keyword>
<feature type="region of interest" description="Disordered" evidence="6">
    <location>
        <begin position="710"/>
        <end position="772"/>
    </location>
</feature>
<feature type="domain" description="DUF4131" evidence="9">
    <location>
        <begin position="76"/>
        <end position="229"/>
    </location>
</feature>
<evidence type="ECO:0000256" key="4">
    <source>
        <dbReference type="ARBA" id="ARBA00022989"/>
    </source>
</evidence>
<dbReference type="GO" id="GO:0005886">
    <property type="term" value="C:plasma membrane"/>
    <property type="evidence" value="ECO:0007669"/>
    <property type="project" value="UniProtKB-SubCell"/>
</dbReference>
<dbReference type="EMBL" id="JACIDR010000005">
    <property type="protein sequence ID" value="MBB3974345.1"/>
    <property type="molecule type" value="Genomic_DNA"/>
</dbReference>
<feature type="transmembrane region" description="Helical" evidence="7">
    <location>
        <begin position="483"/>
        <end position="503"/>
    </location>
</feature>
<accession>A0A7W6GGH2</accession>
<feature type="transmembrane region" description="Helical" evidence="7">
    <location>
        <begin position="443"/>
        <end position="463"/>
    </location>
</feature>
<feature type="transmembrane region" description="Helical" evidence="7">
    <location>
        <begin position="535"/>
        <end position="555"/>
    </location>
</feature>
<keyword evidence="2" id="KW-1003">Cell membrane</keyword>
<dbReference type="InterPro" id="IPR004477">
    <property type="entry name" value="ComEC_N"/>
</dbReference>
<evidence type="ECO:0000256" key="3">
    <source>
        <dbReference type="ARBA" id="ARBA00022692"/>
    </source>
</evidence>